<keyword evidence="7" id="KW-0256">Endoplasmic reticulum</keyword>
<evidence type="ECO:0000256" key="13">
    <source>
        <dbReference type="ARBA" id="ARBA00023180"/>
    </source>
</evidence>
<keyword evidence="3" id="KW-0328">Glycosyltransferase</keyword>
<dbReference type="EMBL" id="JAFBEV010000003">
    <property type="protein sequence ID" value="MBM7657057.1"/>
    <property type="molecule type" value="Genomic_DNA"/>
</dbReference>
<evidence type="ECO:0000256" key="10">
    <source>
        <dbReference type="ARBA" id="ARBA00023034"/>
    </source>
</evidence>
<evidence type="ECO:0000256" key="7">
    <source>
        <dbReference type="ARBA" id="ARBA00022824"/>
    </source>
</evidence>
<evidence type="ECO:0000256" key="12">
    <source>
        <dbReference type="ARBA" id="ARBA00023157"/>
    </source>
</evidence>
<proteinExistence type="predicted"/>
<name>A0ABS2Q7W1_9BACL</name>
<evidence type="ECO:0000256" key="4">
    <source>
        <dbReference type="ARBA" id="ARBA00022679"/>
    </source>
</evidence>
<keyword evidence="6" id="KW-0479">Metal-binding</keyword>
<dbReference type="Proteomes" id="UP000823201">
    <property type="component" value="Unassembled WGS sequence"/>
</dbReference>
<reference evidence="15 16" key="1">
    <citation type="submission" date="2021-01" db="EMBL/GenBank/DDBJ databases">
        <title>Genomic Encyclopedia of Type Strains, Phase IV (KMG-IV): sequencing the most valuable type-strain genomes for metagenomic binning, comparative biology and taxonomic classification.</title>
        <authorList>
            <person name="Goeker M."/>
        </authorList>
    </citation>
    <scope>NUCLEOTIDE SEQUENCE [LARGE SCALE GENOMIC DNA]</scope>
    <source>
        <strain evidence="15 16">DSM 100968</strain>
    </source>
</reference>
<dbReference type="PANTHER" id="PTHR46025:SF3">
    <property type="entry name" value="XYLOSYLTRANSFERASE OXT"/>
    <property type="match status" value="1"/>
</dbReference>
<keyword evidence="13" id="KW-0325">Glycoprotein</keyword>
<dbReference type="RefSeq" id="WP_205005417.1">
    <property type="nucleotide sequence ID" value="NZ_CBCRXA010000003.1"/>
</dbReference>
<comment type="subcellular location">
    <subcellularLocation>
        <location evidence="2">Endoplasmic reticulum membrane</location>
        <topology evidence="2">Single-pass type II membrane protein</topology>
    </subcellularLocation>
    <subcellularLocation>
        <location evidence="1">Golgi apparatus membrane</location>
        <topology evidence="1">Single-pass type II membrane protein</topology>
    </subcellularLocation>
</comment>
<keyword evidence="11" id="KW-0472">Membrane</keyword>
<evidence type="ECO:0000256" key="11">
    <source>
        <dbReference type="ARBA" id="ARBA00023136"/>
    </source>
</evidence>
<accession>A0ABS2Q7W1</accession>
<dbReference type="InterPro" id="IPR003406">
    <property type="entry name" value="Glyco_trans_14"/>
</dbReference>
<dbReference type="PANTHER" id="PTHR46025">
    <property type="entry name" value="XYLOSYLTRANSFERASE OXT"/>
    <property type="match status" value="1"/>
</dbReference>
<protein>
    <recommendedName>
        <fullName evidence="14">Peptide O-xylosyltransferase</fullName>
    </recommendedName>
</protein>
<dbReference type="Pfam" id="PF02485">
    <property type="entry name" value="Branch"/>
    <property type="match status" value="1"/>
</dbReference>
<gene>
    <name evidence="15" type="ORF">JOC27_000498</name>
</gene>
<evidence type="ECO:0000256" key="8">
    <source>
        <dbReference type="ARBA" id="ARBA00022968"/>
    </source>
</evidence>
<evidence type="ECO:0000256" key="3">
    <source>
        <dbReference type="ARBA" id="ARBA00022676"/>
    </source>
</evidence>
<evidence type="ECO:0000256" key="14">
    <source>
        <dbReference type="ARBA" id="ARBA00042865"/>
    </source>
</evidence>
<dbReference type="InterPro" id="IPR043538">
    <property type="entry name" value="XYLT"/>
</dbReference>
<evidence type="ECO:0000256" key="1">
    <source>
        <dbReference type="ARBA" id="ARBA00004323"/>
    </source>
</evidence>
<keyword evidence="10" id="KW-0333">Golgi apparatus</keyword>
<evidence type="ECO:0000256" key="5">
    <source>
        <dbReference type="ARBA" id="ARBA00022692"/>
    </source>
</evidence>
<evidence type="ECO:0000313" key="15">
    <source>
        <dbReference type="EMBL" id="MBM7657057.1"/>
    </source>
</evidence>
<keyword evidence="12" id="KW-1015">Disulfide bond</keyword>
<sequence length="292" mass="34734">MKIAYLVIAHNHFDHLKRLIRAIQTKDTYFFIHIDRKAPTVSFDEFYHVQVIPQHYAINWGGFSMVEATIELLKAAFHFERFDRFVLLSGVDYPIKSNAYIEELFEKNQAINFIEAEPMPTLNKTFDRLFCYRLECDRDVTLQSLPAKATNRLVRISGIRRAYPQTHQDYRPYAGSQWWAFNNAFVDYLLSFLSTNDEWVSFFKHTFVPDEMFFQTIIMNSPFAHTVRNTLTYTDWESGPPYPSIIQSMHLRQFKNEFIYGNHKLAIYCFARKFNDESSKIIDEIEKFRNVY</sequence>
<keyword evidence="5" id="KW-0812">Transmembrane</keyword>
<organism evidence="15 16">
    <name type="scientific">Sporolactobacillus spathodeae</name>
    <dbReference type="NCBI Taxonomy" id="1465502"/>
    <lineage>
        <taxon>Bacteria</taxon>
        <taxon>Bacillati</taxon>
        <taxon>Bacillota</taxon>
        <taxon>Bacilli</taxon>
        <taxon>Bacillales</taxon>
        <taxon>Sporolactobacillaceae</taxon>
        <taxon>Sporolactobacillus</taxon>
    </lineage>
</organism>
<keyword evidence="8" id="KW-0735">Signal-anchor</keyword>
<keyword evidence="16" id="KW-1185">Reference proteome</keyword>
<keyword evidence="4" id="KW-0808">Transferase</keyword>
<comment type="caution">
    <text evidence="15">The sequence shown here is derived from an EMBL/GenBank/DDBJ whole genome shotgun (WGS) entry which is preliminary data.</text>
</comment>
<evidence type="ECO:0000256" key="9">
    <source>
        <dbReference type="ARBA" id="ARBA00022989"/>
    </source>
</evidence>
<keyword evidence="9" id="KW-1133">Transmembrane helix</keyword>
<evidence type="ECO:0000313" key="16">
    <source>
        <dbReference type="Proteomes" id="UP000823201"/>
    </source>
</evidence>
<evidence type="ECO:0000256" key="6">
    <source>
        <dbReference type="ARBA" id="ARBA00022723"/>
    </source>
</evidence>
<evidence type="ECO:0000256" key="2">
    <source>
        <dbReference type="ARBA" id="ARBA00004648"/>
    </source>
</evidence>